<protein>
    <recommendedName>
        <fullName evidence="8">Protein arginine N-methyltransferase domain-containing protein</fullName>
    </recommendedName>
</protein>
<dbReference type="CDD" id="cd02440">
    <property type="entry name" value="AdoMet_MTases"/>
    <property type="match status" value="1"/>
</dbReference>
<dbReference type="Proteomes" id="UP001085076">
    <property type="component" value="Miscellaneous, Linkage group lg01"/>
</dbReference>
<feature type="domain" description="Protein arginine N-methyltransferase" evidence="8">
    <location>
        <begin position="423"/>
        <end position="574"/>
    </location>
</feature>
<feature type="region of interest" description="Disordered" evidence="7">
    <location>
        <begin position="1"/>
        <end position="39"/>
    </location>
</feature>
<dbReference type="PROSITE" id="PS51678">
    <property type="entry name" value="SAM_MT_PRMT"/>
    <property type="match status" value="1"/>
</dbReference>
<evidence type="ECO:0000313" key="9">
    <source>
        <dbReference type="EMBL" id="KAJ0985244.1"/>
    </source>
</evidence>
<dbReference type="EMBL" id="JAGGNH010000001">
    <property type="protein sequence ID" value="KAJ0985244.1"/>
    <property type="molecule type" value="Genomic_DNA"/>
</dbReference>
<dbReference type="SUPFAM" id="SSF53335">
    <property type="entry name" value="S-adenosyl-L-methionine-dependent methyltransferases"/>
    <property type="match status" value="1"/>
</dbReference>
<dbReference type="PANTHER" id="PTHR11006:SF89">
    <property type="entry name" value="PROTEIN ARGININE N-METHYLTRANSFERASE 3-RELATED"/>
    <property type="match status" value="1"/>
</dbReference>
<keyword evidence="2 6" id="KW-0808">Transferase</keyword>
<gene>
    <name evidence="9" type="ORF">J5N97_003600</name>
</gene>
<evidence type="ECO:0000256" key="4">
    <source>
        <dbReference type="ARBA" id="ARBA00047384"/>
    </source>
</evidence>
<sequence>MAGKTINLEAGPSQTYDYDESEEEQEQNEAWDDWQSDEDEPEPGLLCLFCDSRYESSETLFYHCHSDHSFDFLSIRRVLGLDFYSSFKLINFIRSQVAVCKCWRCGLVLQCKTDLQNHVHATDGFEQSGKLPWEDDIYLKPFLVDDALLHSFAGNEDEDDDPISVDKDELMRELMSNGSVDEIRIDSKLIAEITSSELEACEKNGAREETCADANVPNGYGKIMIKEPAEDSRVPPRKQKDKQLRVSFANVAAKEIKIVNEDYFGAYGSFGIHRVMLSDKARMDAYHGALMSNPSLINQATVMDVGCGTGILSLFAAQAGASKVIAVEASAKMASLATQIAKENFLLKEVNQNSEEKAYPPGVITVAQCMIEELNNFIQVEPHSIDVLVSEWMGYCLLYESMLTSVLYARDHWLKPGGAILPDTATIFAAGFGKGGTSLPFWEDVYGFNMSCIGKEVVEDAGQVPIVDIIESRDIMTESAVVQAFDLTTMKPDDMDFTANFELKLRSGSQGEEISTDAKSQISWCYGVVLWFETGFTSRFCKEMCTLLSTSPYSPRTHWSQTILTFKEPVAMESARCTTELAKSAVVGTEHCPAAQVRCRLSIVRSSAHRSIDISMEITAISLEGRKHSYPVQIFSL</sequence>
<comment type="catalytic activity">
    <reaction evidence="5">
        <text>L-arginyl-[protein] + S-adenosyl-L-methionine = N(omega)-methyl-L-arginyl-[protein] + S-adenosyl-L-homocysteine + H(+)</text>
        <dbReference type="Rhea" id="RHEA:48100"/>
        <dbReference type="Rhea" id="RHEA-COMP:10532"/>
        <dbReference type="Rhea" id="RHEA-COMP:11990"/>
        <dbReference type="ChEBI" id="CHEBI:15378"/>
        <dbReference type="ChEBI" id="CHEBI:29965"/>
        <dbReference type="ChEBI" id="CHEBI:57856"/>
        <dbReference type="ChEBI" id="CHEBI:59789"/>
        <dbReference type="ChEBI" id="CHEBI:65280"/>
    </reaction>
    <physiologicalReaction direction="left-to-right" evidence="5">
        <dbReference type="Rhea" id="RHEA:48101"/>
    </physiologicalReaction>
</comment>
<evidence type="ECO:0000256" key="5">
    <source>
        <dbReference type="ARBA" id="ARBA00049303"/>
    </source>
</evidence>
<dbReference type="Gene3D" id="3.40.50.150">
    <property type="entry name" value="Vaccinia Virus protein VP39"/>
    <property type="match status" value="1"/>
</dbReference>
<dbReference type="GO" id="GO:0042054">
    <property type="term" value="F:histone methyltransferase activity"/>
    <property type="evidence" value="ECO:0007669"/>
    <property type="project" value="TreeGrafter"/>
</dbReference>
<keyword evidence="3 6" id="KW-0949">S-adenosyl-L-methionine</keyword>
<evidence type="ECO:0000256" key="7">
    <source>
        <dbReference type="SAM" id="MobiDB-lite"/>
    </source>
</evidence>
<dbReference type="FunFam" id="3.40.50.150:FF:000016">
    <property type="entry name" value="Protein arginine N-methyltransferase 6"/>
    <property type="match status" value="1"/>
</dbReference>
<dbReference type="InterPro" id="IPR029063">
    <property type="entry name" value="SAM-dependent_MTases_sf"/>
</dbReference>
<dbReference type="SUPFAM" id="SSF57667">
    <property type="entry name" value="beta-beta-alpha zinc fingers"/>
    <property type="match status" value="1"/>
</dbReference>
<dbReference type="OrthoDB" id="7848332at2759"/>
<comment type="caution">
    <text evidence="9">The sequence shown here is derived from an EMBL/GenBank/DDBJ whole genome shotgun (WGS) entry which is preliminary data.</text>
</comment>
<dbReference type="GO" id="GO:0032259">
    <property type="term" value="P:methylation"/>
    <property type="evidence" value="ECO:0007669"/>
    <property type="project" value="UniProtKB-KW"/>
</dbReference>
<dbReference type="PANTHER" id="PTHR11006">
    <property type="entry name" value="PROTEIN ARGININE N-METHYLTRANSFERASE"/>
    <property type="match status" value="1"/>
</dbReference>
<evidence type="ECO:0000313" key="10">
    <source>
        <dbReference type="Proteomes" id="UP001085076"/>
    </source>
</evidence>
<dbReference type="Gene3D" id="2.70.160.11">
    <property type="entry name" value="Hnrnp arginine n-methyltransferase1"/>
    <property type="match status" value="1"/>
</dbReference>
<evidence type="ECO:0000259" key="8">
    <source>
        <dbReference type="Pfam" id="PF22528"/>
    </source>
</evidence>
<dbReference type="InterPro" id="IPR025799">
    <property type="entry name" value="Arg_MeTrfase"/>
</dbReference>
<evidence type="ECO:0000256" key="6">
    <source>
        <dbReference type="PROSITE-ProRule" id="PRU01015"/>
    </source>
</evidence>
<proteinExistence type="predicted"/>
<comment type="catalytic activity">
    <reaction evidence="4">
        <text>L-arginyl-[protein] + 2 S-adenosyl-L-methionine = N(omega),N(omega)-dimethyl-L-arginyl-[protein] + 2 S-adenosyl-L-homocysteine + 2 H(+)</text>
        <dbReference type="Rhea" id="RHEA:48096"/>
        <dbReference type="Rhea" id="RHEA-COMP:10532"/>
        <dbReference type="Rhea" id="RHEA-COMP:11991"/>
        <dbReference type="ChEBI" id="CHEBI:15378"/>
        <dbReference type="ChEBI" id="CHEBI:29965"/>
        <dbReference type="ChEBI" id="CHEBI:57856"/>
        <dbReference type="ChEBI" id="CHEBI:59789"/>
        <dbReference type="ChEBI" id="CHEBI:61897"/>
        <dbReference type="EC" id="2.1.1.319"/>
    </reaction>
    <physiologicalReaction direction="left-to-right" evidence="4">
        <dbReference type="Rhea" id="RHEA:48097"/>
    </physiologicalReaction>
</comment>
<reference evidence="9" key="2">
    <citation type="journal article" date="2022" name="Hortic Res">
        <title>The genome of Dioscorea zingiberensis sheds light on the biosynthesis, origin and evolution of the medicinally important diosgenin saponins.</title>
        <authorList>
            <person name="Li Y."/>
            <person name="Tan C."/>
            <person name="Li Z."/>
            <person name="Guo J."/>
            <person name="Li S."/>
            <person name="Chen X."/>
            <person name="Wang C."/>
            <person name="Dai X."/>
            <person name="Yang H."/>
            <person name="Song W."/>
            <person name="Hou L."/>
            <person name="Xu J."/>
            <person name="Tong Z."/>
            <person name="Xu A."/>
            <person name="Yuan X."/>
            <person name="Wang W."/>
            <person name="Yang Q."/>
            <person name="Chen L."/>
            <person name="Sun Z."/>
            <person name="Wang K."/>
            <person name="Pan B."/>
            <person name="Chen J."/>
            <person name="Bao Y."/>
            <person name="Liu F."/>
            <person name="Qi X."/>
            <person name="Gang D.R."/>
            <person name="Wen J."/>
            <person name="Li J."/>
        </authorList>
    </citation>
    <scope>NUCLEOTIDE SEQUENCE</scope>
    <source>
        <strain evidence="9">Dzin_1.0</strain>
    </source>
</reference>
<dbReference type="GO" id="GO:0035242">
    <property type="term" value="F:protein-arginine omega-N asymmetric methyltransferase activity"/>
    <property type="evidence" value="ECO:0007669"/>
    <property type="project" value="UniProtKB-EC"/>
</dbReference>
<evidence type="ECO:0000256" key="3">
    <source>
        <dbReference type="ARBA" id="ARBA00022691"/>
    </source>
</evidence>
<dbReference type="InterPro" id="IPR036236">
    <property type="entry name" value="Znf_C2H2_sf"/>
</dbReference>
<dbReference type="InterPro" id="IPR055135">
    <property type="entry name" value="PRMT_dom"/>
</dbReference>
<accession>A0A9D5D5T4</accession>
<dbReference type="GO" id="GO:0005634">
    <property type="term" value="C:nucleus"/>
    <property type="evidence" value="ECO:0007669"/>
    <property type="project" value="TreeGrafter"/>
</dbReference>
<reference evidence="9" key="1">
    <citation type="submission" date="2021-03" db="EMBL/GenBank/DDBJ databases">
        <authorList>
            <person name="Li Z."/>
            <person name="Yang C."/>
        </authorList>
    </citation>
    <scope>NUCLEOTIDE SEQUENCE</scope>
    <source>
        <strain evidence="9">Dzin_1.0</strain>
        <tissue evidence="9">Leaf</tissue>
    </source>
</reference>
<evidence type="ECO:0000256" key="1">
    <source>
        <dbReference type="ARBA" id="ARBA00022603"/>
    </source>
</evidence>
<dbReference type="AlphaFoldDB" id="A0A9D5D5T4"/>
<dbReference type="Pfam" id="PF06325">
    <property type="entry name" value="PrmA"/>
    <property type="match status" value="1"/>
</dbReference>
<name>A0A9D5D5T4_9LILI</name>
<organism evidence="9 10">
    <name type="scientific">Dioscorea zingiberensis</name>
    <dbReference type="NCBI Taxonomy" id="325984"/>
    <lineage>
        <taxon>Eukaryota</taxon>
        <taxon>Viridiplantae</taxon>
        <taxon>Streptophyta</taxon>
        <taxon>Embryophyta</taxon>
        <taxon>Tracheophyta</taxon>
        <taxon>Spermatophyta</taxon>
        <taxon>Magnoliopsida</taxon>
        <taxon>Liliopsida</taxon>
        <taxon>Dioscoreales</taxon>
        <taxon>Dioscoreaceae</taxon>
        <taxon>Dioscorea</taxon>
    </lineage>
</organism>
<keyword evidence="1 6" id="KW-0489">Methyltransferase</keyword>
<dbReference type="Pfam" id="PF22528">
    <property type="entry name" value="PRMT_C"/>
    <property type="match status" value="1"/>
</dbReference>
<evidence type="ECO:0000256" key="2">
    <source>
        <dbReference type="ARBA" id="ARBA00022679"/>
    </source>
</evidence>
<feature type="compositionally biased region" description="Acidic residues" evidence="7">
    <location>
        <begin position="17"/>
        <end position="39"/>
    </location>
</feature>
<keyword evidence="10" id="KW-1185">Reference proteome</keyword>